<evidence type="ECO:0000313" key="2">
    <source>
        <dbReference type="EMBL" id="CAD6245755.1"/>
    </source>
</evidence>
<evidence type="ECO:0000313" key="3">
    <source>
        <dbReference type="Proteomes" id="UP000604825"/>
    </source>
</evidence>
<dbReference type="AlphaFoldDB" id="A0A811PJ85"/>
<gene>
    <name evidence="2" type="ORF">NCGR_LOCUS30047</name>
</gene>
<reference evidence="2" key="1">
    <citation type="submission" date="2020-10" db="EMBL/GenBank/DDBJ databases">
        <authorList>
            <person name="Han B."/>
            <person name="Lu T."/>
            <person name="Zhao Q."/>
            <person name="Huang X."/>
            <person name="Zhao Y."/>
        </authorList>
    </citation>
    <scope>NUCLEOTIDE SEQUENCE</scope>
</reference>
<protein>
    <submittedName>
        <fullName evidence="2">Uncharacterized protein</fullName>
    </submittedName>
</protein>
<sequence>MAGAHVRLFLFRLQQMLPANGHPGAPHEDPHETCSHMPVALGGAEKSSFSQLPSATVDPSAWRSDLPQRQGGACGREGERSGVVEVEAGAPTRWRWGRVRQRGEGWWRSGGGDGCTGVVRVGSGRRQRARCGRGGGGGPPTRAVARGWRTSGEVIR</sequence>
<feature type="region of interest" description="Disordered" evidence="1">
    <location>
        <begin position="46"/>
        <end position="82"/>
    </location>
</feature>
<feature type="region of interest" description="Disordered" evidence="1">
    <location>
        <begin position="126"/>
        <end position="156"/>
    </location>
</feature>
<name>A0A811PJ85_9POAL</name>
<evidence type="ECO:0000256" key="1">
    <source>
        <dbReference type="SAM" id="MobiDB-lite"/>
    </source>
</evidence>
<dbReference type="EMBL" id="CAJGYO010000007">
    <property type="protein sequence ID" value="CAD6245755.1"/>
    <property type="molecule type" value="Genomic_DNA"/>
</dbReference>
<comment type="caution">
    <text evidence="2">The sequence shown here is derived from an EMBL/GenBank/DDBJ whole genome shotgun (WGS) entry which is preliminary data.</text>
</comment>
<dbReference type="Proteomes" id="UP000604825">
    <property type="component" value="Unassembled WGS sequence"/>
</dbReference>
<proteinExistence type="predicted"/>
<keyword evidence="3" id="KW-1185">Reference proteome</keyword>
<accession>A0A811PJ85</accession>
<organism evidence="2 3">
    <name type="scientific">Miscanthus lutarioriparius</name>
    <dbReference type="NCBI Taxonomy" id="422564"/>
    <lineage>
        <taxon>Eukaryota</taxon>
        <taxon>Viridiplantae</taxon>
        <taxon>Streptophyta</taxon>
        <taxon>Embryophyta</taxon>
        <taxon>Tracheophyta</taxon>
        <taxon>Spermatophyta</taxon>
        <taxon>Magnoliopsida</taxon>
        <taxon>Liliopsida</taxon>
        <taxon>Poales</taxon>
        <taxon>Poaceae</taxon>
        <taxon>PACMAD clade</taxon>
        <taxon>Panicoideae</taxon>
        <taxon>Andropogonodae</taxon>
        <taxon>Andropogoneae</taxon>
        <taxon>Saccharinae</taxon>
        <taxon>Miscanthus</taxon>
    </lineage>
</organism>